<keyword evidence="3 6" id="KW-1133">Transmembrane helix</keyword>
<organism evidence="8 9">
    <name type="scientific">Parnassius mnemosyne</name>
    <name type="common">clouded apollo</name>
    <dbReference type="NCBI Taxonomy" id="213953"/>
    <lineage>
        <taxon>Eukaryota</taxon>
        <taxon>Metazoa</taxon>
        <taxon>Ecdysozoa</taxon>
        <taxon>Arthropoda</taxon>
        <taxon>Hexapoda</taxon>
        <taxon>Insecta</taxon>
        <taxon>Pterygota</taxon>
        <taxon>Neoptera</taxon>
        <taxon>Endopterygota</taxon>
        <taxon>Lepidoptera</taxon>
        <taxon>Glossata</taxon>
        <taxon>Ditrysia</taxon>
        <taxon>Papilionoidea</taxon>
        <taxon>Papilionidae</taxon>
        <taxon>Parnassiinae</taxon>
        <taxon>Parnassini</taxon>
        <taxon>Parnassius</taxon>
        <taxon>Driopa</taxon>
    </lineage>
</organism>
<gene>
    <name evidence="8" type="ORF">PARMNEM_LOCUS6812</name>
</gene>
<name>A0AAV1KRX9_9NEOP</name>
<feature type="transmembrane region" description="Helical" evidence="6">
    <location>
        <begin position="249"/>
        <end position="272"/>
    </location>
</feature>
<feature type="transmembrane region" description="Helical" evidence="6">
    <location>
        <begin position="339"/>
        <end position="360"/>
    </location>
</feature>
<evidence type="ECO:0000256" key="1">
    <source>
        <dbReference type="ARBA" id="ARBA00004141"/>
    </source>
</evidence>
<feature type="transmembrane region" description="Helical" evidence="6">
    <location>
        <begin position="489"/>
        <end position="507"/>
    </location>
</feature>
<accession>A0AAV1KRX9</accession>
<feature type="transmembrane region" description="Helical" evidence="6">
    <location>
        <begin position="159"/>
        <end position="177"/>
    </location>
</feature>
<proteinExistence type="predicted"/>
<dbReference type="PROSITE" id="PS50850">
    <property type="entry name" value="MFS"/>
    <property type="match status" value="1"/>
</dbReference>
<keyword evidence="4 6" id="KW-0472">Membrane</keyword>
<dbReference type="SUPFAM" id="SSF103473">
    <property type="entry name" value="MFS general substrate transporter"/>
    <property type="match status" value="1"/>
</dbReference>
<evidence type="ECO:0000313" key="9">
    <source>
        <dbReference type="Proteomes" id="UP001314205"/>
    </source>
</evidence>
<comment type="caution">
    <text evidence="8">The sequence shown here is derived from an EMBL/GenBank/DDBJ whole genome shotgun (WGS) entry which is preliminary data.</text>
</comment>
<feature type="domain" description="Major facilitator superfamily (MFS) profile" evidence="7">
    <location>
        <begin position="85"/>
        <end position="513"/>
    </location>
</feature>
<feature type="transmembrane region" description="Helical" evidence="6">
    <location>
        <begin position="221"/>
        <end position="243"/>
    </location>
</feature>
<dbReference type="Proteomes" id="UP001314205">
    <property type="component" value="Unassembled WGS sequence"/>
</dbReference>
<keyword evidence="2 6" id="KW-0812">Transmembrane</keyword>
<dbReference type="Pfam" id="PF07690">
    <property type="entry name" value="MFS_1"/>
    <property type="match status" value="1"/>
</dbReference>
<dbReference type="AlphaFoldDB" id="A0AAV1KRX9"/>
<dbReference type="InterPro" id="IPR005829">
    <property type="entry name" value="Sugar_transporter_CS"/>
</dbReference>
<dbReference type="PROSITE" id="PS00216">
    <property type="entry name" value="SUGAR_TRANSPORT_1"/>
    <property type="match status" value="1"/>
</dbReference>
<evidence type="ECO:0000259" key="7">
    <source>
        <dbReference type="PROSITE" id="PS50850"/>
    </source>
</evidence>
<evidence type="ECO:0000256" key="6">
    <source>
        <dbReference type="SAM" id="Phobius"/>
    </source>
</evidence>
<dbReference type="EMBL" id="CAVLGL010000079">
    <property type="protein sequence ID" value="CAK1585776.1"/>
    <property type="molecule type" value="Genomic_DNA"/>
</dbReference>
<comment type="subcellular location">
    <subcellularLocation>
        <location evidence="1">Membrane</location>
        <topology evidence="1">Multi-pass membrane protein</topology>
    </subcellularLocation>
</comment>
<evidence type="ECO:0000256" key="5">
    <source>
        <dbReference type="SAM" id="MobiDB-lite"/>
    </source>
</evidence>
<sequence length="540" mass="59676">MSKPDQDVDGILLELGQFGRYQLQIYCLIFLPILFSGVYNSQYIFAAADLQYRCKVPECESSPPQFPTNGWGAWALPEDGGRCQRLQPVGSGCNVDSFHPTITVSCDQWVYKSNDSIVAEFDLACQDWKRTLVGTIHSAGIFVSLPLTAYISDTFGRRVAFIVTAVSPAVAGLARSFANNYILYLSLEFLDAIVGAGVYTTGFVLALELVGIKKRVLGGNLISCTFAVGQAVVAVVAWATPYWRTMTRIIYAPSLLFILYYFVIEESVRWLLSKGKKKEAARIIFKAAAINKRKLSPETIKQLTEETPEPSKQTNDPTPAHSANEKSSIMLQVLKSKVLMSRTCICSFWWMSVTFIYYGLSINSVSLAGNSYVNYILTSLIEIPGYCLSIVTLDRFGRKRSIITAFFLCGISLVVLPFVPLSLLWLQTSLNLFAKLCISMVFSSIYVYTGELYPTGLRHRMMAACSMVGRIGQIIAPQTPLLMLYMESLPYLLFGMMAGCSGLLMLLTPETLSLSLPDTIQQAEGIGSTSSKKDRPVPTS</sequence>
<evidence type="ECO:0000256" key="2">
    <source>
        <dbReference type="ARBA" id="ARBA00022692"/>
    </source>
</evidence>
<dbReference type="CDD" id="cd17317">
    <property type="entry name" value="MFS_SLC22"/>
    <property type="match status" value="1"/>
</dbReference>
<feature type="transmembrane region" description="Helical" evidence="6">
    <location>
        <begin position="432"/>
        <end position="449"/>
    </location>
</feature>
<dbReference type="InterPro" id="IPR020846">
    <property type="entry name" value="MFS_dom"/>
</dbReference>
<dbReference type="Gene3D" id="1.20.1250.20">
    <property type="entry name" value="MFS general substrate transporter like domains"/>
    <property type="match status" value="1"/>
</dbReference>
<dbReference type="GO" id="GO:0016020">
    <property type="term" value="C:membrane"/>
    <property type="evidence" value="ECO:0007669"/>
    <property type="project" value="UniProtKB-SubCell"/>
</dbReference>
<feature type="transmembrane region" description="Helical" evidence="6">
    <location>
        <begin position="23"/>
        <end position="45"/>
    </location>
</feature>
<dbReference type="InterPro" id="IPR011701">
    <property type="entry name" value="MFS"/>
</dbReference>
<dbReference type="InterPro" id="IPR036259">
    <property type="entry name" value="MFS_trans_sf"/>
</dbReference>
<evidence type="ECO:0000313" key="8">
    <source>
        <dbReference type="EMBL" id="CAK1585776.1"/>
    </source>
</evidence>
<evidence type="ECO:0000256" key="4">
    <source>
        <dbReference type="ARBA" id="ARBA00023136"/>
    </source>
</evidence>
<keyword evidence="9" id="KW-1185">Reference proteome</keyword>
<reference evidence="8 9" key="1">
    <citation type="submission" date="2023-11" db="EMBL/GenBank/DDBJ databases">
        <authorList>
            <person name="Hedman E."/>
            <person name="Englund M."/>
            <person name="Stromberg M."/>
            <person name="Nyberg Akerstrom W."/>
            <person name="Nylinder S."/>
            <person name="Jareborg N."/>
            <person name="Kallberg Y."/>
            <person name="Kronander E."/>
        </authorList>
    </citation>
    <scope>NUCLEOTIDE SEQUENCE [LARGE SCALE GENOMIC DNA]</scope>
</reference>
<protein>
    <recommendedName>
        <fullName evidence="7">Major facilitator superfamily (MFS) profile domain-containing protein</fullName>
    </recommendedName>
</protein>
<feature type="region of interest" description="Disordered" evidence="5">
    <location>
        <begin position="303"/>
        <end position="324"/>
    </location>
</feature>
<dbReference type="PANTHER" id="PTHR24064">
    <property type="entry name" value="SOLUTE CARRIER FAMILY 22 MEMBER"/>
    <property type="match status" value="1"/>
</dbReference>
<feature type="transmembrane region" description="Helical" evidence="6">
    <location>
        <begin position="189"/>
        <end position="209"/>
    </location>
</feature>
<feature type="transmembrane region" description="Helical" evidence="6">
    <location>
        <begin position="405"/>
        <end position="426"/>
    </location>
</feature>
<dbReference type="GO" id="GO:0022857">
    <property type="term" value="F:transmembrane transporter activity"/>
    <property type="evidence" value="ECO:0007669"/>
    <property type="project" value="InterPro"/>
</dbReference>
<feature type="transmembrane region" description="Helical" evidence="6">
    <location>
        <begin position="372"/>
        <end position="393"/>
    </location>
</feature>
<evidence type="ECO:0000256" key="3">
    <source>
        <dbReference type="ARBA" id="ARBA00022989"/>
    </source>
</evidence>